<evidence type="ECO:0000256" key="1">
    <source>
        <dbReference type="SAM" id="MobiDB-lite"/>
    </source>
</evidence>
<dbReference type="RefSeq" id="WP_229700725.1">
    <property type="nucleotide sequence ID" value="NZ_BMMV01000004.1"/>
</dbReference>
<keyword evidence="2" id="KW-1133">Transmembrane helix</keyword>
<proteinExistence type="predicted"/>
<reference evidence="4" key="1">
    <citation type="journal article" date="2019" name="Int. J. Syst. Evol. Microbiol.">
        <title>The Global Catalogue of Microorganisms (GCM) 10K type strain sequencing project: providing services to taxonomists for standard genome sequencing and annotation.</title>
        <authorList>
            <consortium name="The Broad Institute Genomics Platform"/>
            <consortium name="The Broad Institute Genome Sequencing Center for Infectious Disease"/>
            <person name="Wu L."/>
            <person name="Ma J."/>
        </authorList>
    </citation>
    <scope>NUCLEOTIDE SEQUENCE [LARGE SCALE GENOMIC DNA]</scope>
    <source>
        <strain evidence="4">CGMCC 4.7275</strain>
    </source>
</reference>
<sequence>MKRPAARFPATPGRDTGGAGPAGDSGCDENWAGERRFAIRCSALLLALFLVVDGGSGHLTALRAVVWTALTVLLFVVLLPARVSAGEDWIASRELLRERTVRTDRLVSVRWSDGVAQRLVLRDLDGDSVEVDPRVLVANPRLWHLLDRGARTSLGRGTLLYGATEMRQLAQRVERDAAKTVFKVSGLI</sequence>
<comment type="caution">
    <text evidence="3">The sequence shown here is derived from an EMBL/GenBank/DDBJ whole genome shotgun (WGS) entry which is preliminary data.</text>
</comment>
<keyword evidence="4" id="KW-1185">Reference proteome</keyword>
<feature type="transmembrane region" description="Helical" evidence="2">
    <location>
        <begin position="64"/>
        <end position="83"/>
    </location>
</feature>
<feature type="region of interest" description="Disordered" evidence="1">
    <location>
        <begin position="1"/>
        <end position="25"/>
    </location>
</feature>
<gene>
    <name evidence="3" type="ORF">GCM10011583_14620</name>
</gene>
<accession>A0ABQ2E0I1</accession>
<name>A0ABQ2E0I1_9ACTN</name>
<feature type="transmembrane region" description="Helical" evidence="2">
    <location>
        <begin position="37"/>
        <end position="52"/>
    </location>
</feature>
<dbReference type="Proteomes" id="UP000660265">
    <property type="component" value="Unassembled WGS sequence"/>
</dbReference>
<keyword evidence="2" id="KW-0812">Transmembrane</keyword>
<evidence type="ECO:0000313" key="4">
    <source>
        <dbReference type="Proteomes" id="UP000660265"/>
    </source>
</evidence>
<evidence type="ECO:0000313" key="3">
    <source>
        <dbReference type="EMBL" id="GGJ84063.1"/>
    </source>
</evidence>
<keyword evidence="2" id="KW-0472">Membrane</keyword>
<evidence type="ECO:0000256" key="2">
    <source>
        <dbReference type="SAM" id="Phobius"/>
    </source>
</evidence>
<organism evidence="3 4">
    <name type="scientific">Streptomyces camponoticapitis</name>
    <dbReference type="NCBI Taxonomy" id="1616125"/>
    <lineage>
        <taxon>Bacteria</taxon>
        <taxon>Bacillati</taxon>
        <taxon>Actinomycetota</taxon>
        <taxon>Actinomycetes</taxon>
        <taxon>Kitasatosporales</taxon>
        <taxon>Streptomycetaceae</taxon>
        <taxon>Streptomyces</taxon>
    </lineage>
</organism>
<protein>
    <submittedName>
        <fullName evidence="3">Uncharacterized protein</fullName>
    </submittedName>
</protein>
<dbReference type="EMBL" id="BMMV01000004">
    <property type="protein sequence ID" value="GGJ84063.1"/>
    <property type="molecule type" value="Genomic_DNA"/>
</dbReference>